<gene>
    <name evidence="1" type="ORF">NZH93_10120</name>
</gene>
<dbReference type="AlphaFoldDB" id="A0A9X3AFH6"/>
<evidence type="ECO:0000313" key="2">
    <source>
        <dbReference type="Proteomes" id="UP001141259"/>
    </source>
</evidence>
<dbReference type="InterPro" id="IPR012467">
    <property type="entry name" value="DUF1684"/>
</dbReference>
<protein>
    <submittedName>
        <fullName evidence="1">DUF1684 domain-containing protein</fullName>
    </submittedName>
</protein>
<proteinExistence type="predicted"/>
<name>A0A9X3AFH6_9PSEU</name>
<dbReference type="Proteomes" id="UP001141259">
    <property type="component" value="Unassembled WGS sequence"/>
</dbReference>
<sequence length="256" mass="27176">MSADLQADWTEWHDRREAVLRQPHGWLSLTGLLWLDSTPRRFPGVPGEWVVAGAAARVTASAADGLVVDGAVLDGTASVEVAEQGSTLFAAYGDVLVEVARRSGRYVLRPRDPNSPTRTAFTGVPAFAVRPEFVVDAEFRPYDAPRTVVVGSAQEGLEQETTVDGELVFTLGGVKQTVAASVDGDSVGFRFSDATSGTSTAAWRSLSGPLADGRAVLDFNRATNMPFTFSPYGTCPRPPEGNVLPVAVEAGELKPV</sequence>
<dbReference type="PANTHER" id="PTHR41913">
    <property type="entry name" value="DUF1684 DOMAIN-CONTAINING PROTEIN"/>
    <property type="match status" value="1"/>
</dbReference>
<organism evidence="1 2">
    <name type="scientific">Umezawaea endophytica</name>
    <dbReference type="NCBI Taxonomy" id="1654476"/>
    <lineage>
        <taxon>Bacteria</taxon>
        <taxon>Bacillati</taxon>
        <taxon>Actinomycetota</taxon>
        <taxon>Actinomycetes</taxon>
        <taxon>Pseudonocardiales</taxon>
        <taxon>Pseudonocardiaceae</taxon>
        <taxon>Umezawaea</taxon>
    </lineage>
</organism>
<comment type="caution">
    <text evidence="1">The sequence shown here is derived from an EMBL/GenBank/DDBJ whole genome shotgun (WGS) entry which is preliminary data.</text>
</comment>
<dbReference type="RefSeq" id="WP_259622723.1">
    <property type="nucleotide sequence ID" value="NZ_JANYMP010000004.1"/>
</dbReference>
<evidence type="ECO:0000313" key="1">
    <source>
        <dbReference type="EMBL" id="MCS7477210.1"/>
    </source>
</evidence>
<dbReference type="PANTHER" id="PTHR41913:SF1">
    <property type="entry name" value="DUF1684 DOMAIN-CONTAINING PROTEIN"/>
    <property type="match status" value="1"/>
</dbReference>
<accession>A0A9X3AFH6</accession>
<dbReference type="Pfam" id="PF07920">
    <property type="entry name" value="DUF1684"/>
    <property type="match status" value="1"/>
</dbReference>
<dbReference type="EMBL" id="JANYMP010000004">
    <property type="protein sequence ID" value="MCS7477210.1"/>
    <property type="molecule type" value="Genomic_DNA"/>
</dbReference>
<keyword evidence="2" id="KW-1185">Reference proteome</keyword>
<reference evidence="1" key="1">
    <citation type="submission" date="2022-08" db="EMBL/GenBank/DDBJ databases">
        <authorList>
            <person name="Tistechok S."/>
            <person name="Samborskyy M."/>
            <person name="Roman I."/>
        </authorList>
    </citation>
    <scope>NUCLEOTIDE SEQUENCE</scope>
    <source>
        <strain evidence="1">DSM 103496</strain>
    </source>
</reference>